<dbReference type="PANTHER" id="PTHR13754:SF13">
    <property type="entry name" value="METALLO-BETA-LACTAMASE SUPERFAMILY PROTEIN (AFU_ORTHOLOGUE AFUA_3G07630)"/>
    <property type="match status" value="1"/>
</dbReference>
<evidence type="ECO:0000259" key="1">
    <source>
        <dbReference type="Pfam" id="PF00753"/>
    </source>
</evidence>
<dbReference type="InterPro" id="IPR036866">
    <property type="entry name" value="RibonucZ/Hydroxyglut_hydro"/>
</dbReference>
<dbReference type="Proteomes" id="UP001079657">
    <property type="component" value="Unassembled WGS sequence"/>
</dbReference>
<dbReference type="Pfam" id="PF00753">
    <property type="entry name" value="Lactamase_B"/>
    <property type="match status" value="1"/>
</dbReference>
<accession>A0ABT4CRM7</accession>
<feature type="domain" description="Metallo-beta-lactamase" evidence="1">
    <location>
        <begin position="22"/>
        <end position="85"/>
    </location>
</feature>
<name>A0ABT4CRM7_9CLOT</name>
<dbReference type="CDD" id="cd07713">
    <property type="entry name" value="DHPS-like_MBL-fold"/>
    <property type="match status" value="1"/>
</dbReference>
<evidence type="ECO:0000313" key="3">
    <source>
        <dbReference type="Proteomes" id="UP001079657"/>
    </source>
</evidence>
<protein>
    <submittedName>
        <fullName evidence="2">MBL fold metallo-hydrolase</fullName>
    </submittedName>
</protein>
<keyword evidence="3" id="KW-1185">Reference proteome</keyword>
<dbReference type="Gene3D" id="3.60.15.10">
    <property type="entry name" value="Ribonuclease Z/Hydroxyacylglutathione hydrolase-like"/>
    <property type="match status" value="1"/>
</dbReference>
<dbReference type="RefSeq" id="WP_268050599.1">
    <property type="nucleotide sequence ID" value="NZ_JAPQES010000005.1"/>
</dbReference>
<evidence type="ECO:0000313" key="2">
    <source>
        <dbReference type="EMBL" id="MCY6371717.1"/>
    </source>
</evidence>
<dbReference type="InterPro" id="IPR041712">
    <property type="entry name" value="DHPS-like_MBL-fold"/>
</dbReference>
<dbReference type="SUPFAM" id="SSF56281">
    <property type="entry name" value="Metallo-hydrolase/oxidoreductase"/>
    <property type="match status" value="1"/>
</dbReference>
<dbReference type="InterPro" id="IPR052926">
    <property type="entry name" value="Metallo-beta-lactamase_dom"/>
</dbReference>
<sequence length="287" mass="32666">MKITTVIENSLGDNKELHNEHGLSFFIETPEGNILFDTGKTGNFTENAKALGIDLNETDYLLLSHAHYDHCGGVRRFLDTFNACPEFYVSKNFFINSDKYHYSDGSQKLDFTSDSSEYRYIGIDFDESFIKDKKLNVNYVESDMVKLSEKVYIFTNFERSYDFEALNPNMKIKKGEEYIVDPFDDEITVAIDTEKGLLILLGCSHPGILNIVDTIAKRTGKKIYGVMGGTHLVEADEQRINKTIERLKEMNIEIIGVSHCTGEKAVKMFKEKCDNFFVNCTGTVLEV</sequence>
<gene>
    <name evidence="2" type="ORF">OXH55_13810</name>
</gene>
<reference evidence="2" key="1">
    <citation type="submission" date="2022-12" db="EMBL/GenBank/DDBJ databases">
        <authorList>
            <person name="Wang J."/>
        </authorList>
    </citation>
    <scope>NUCLEOTIDE SEQUENCE</scope>
    <source>
        <strain evidence="2">HY-42-06</strain>
    </source>
</reference>
<dbReference type="InterPro" id="IPR001279">
    <property type="entry name" value="Metallo-B-lactamas"/>
</dbReference>
<proteinExistence type="predicted"/>
<dbReference type="PANTHER" id="PTHR13754">
    <property type="entry name" value="METALLO-BETA-LACTAMASE SUPERFAMILY PROTEIN"/>
    <property type="match status" value="1"/>
</dbReference>
<organism evidence="2 3">
    <name type="scientific">Clostridium ganghwense</name>
    <dbReference type="NCBI Taxonomy" id="312089"/>
    <lineage>
        <taxon>Bacteria</taxon>
        <taxon>Bacillati</taxon>
        <taxon>Bacillota</taxon>
        <taxon>Clostridia</taxon>
        <taxon>Eubacteriales</taxon>
        <taxon>Clostridiaceae</taxon>
        <taxon>Clostridium</taxon>
    </lineage>
</organism>
<comment type="caution">
    <text evidence="2">The sequence shown here is derived from an EMBL/GenBank/DDBJ whole genome shotgun (WGS) entry which is preliminary data.</text>
</comment>
<dbReference type="EMBL" id="JAPQES010000005">
    <property type="protein sequence ID" value="MCY6371717.1"/>
    <property type="molecule type" value="Genomic_DNA"/>
</dbReference>